<feature type="region of interest" description="Disordered" evidence="1">
    <location>
        <begin position="232"/>
        <end position="251"/>
    </location>
</feature>
<reference evidence="2" key="1">
    <citation type="journal article" date="2020" name="BMC Genomics">
        <title>Correction to: Identification and distribution of gene clusters required for synthesis of sphingolipid metabolism inhibitors in diverse species of the filamentous fungus Fusarium.</title>
        <authorList>
            <person name="Kim H.S."/>
            <person name="Lohmar J.M."/>
            <person name="Busman M."/>
            <person name="Brown D.W."/>
            <person name="Naumann T.A."/>
            <person name="Divon H.H."/>
            <person name="Lysoe E."/>
            <person name="Uhlig S."/>
            <person name="Proctor R.H."/>
        </authorList>
    </citation>
    <scope>NUCLEOTIDE SEQUENCE</scope>
    <source>
        <strain evidence="2">NRRL 45417</strain>
    </source>
</reference>
<feature type="compositionally biased region" description="Polar residues" evidence="1">
    <location>
        <begin position="443"/>
        <end position="454"/>
    </location>
</feature>
<feature type="compositionally biased region" description="Basic and acidic residues" evidence="1">
    <location>
        <begin position="129"/>
        <end position="145"/>
    </location>
</feature>
<evidence type="ECO:0000313" key="3">
    <source>
        <dbReference type="Proteomes" id="UP000604273"/>
    </source>
</evidence>
<proteinExistence type="predicted"/>
<dbReference type="AlphaFoldDB" id="A0A8H4TAW1"/>
<dbReference type="OrthoDB" id="3564303at2759"/>
<feature type="region of interest" description="Disordered" evidence="1">
    <location>
        <begin position="104"/>
        <end position="178"/>
    </location>
</feature>
<organism evidence="2 3">
    <name type="scientific">Fusarium gaditjirri</name>
    <dbReference type="NCBI Taxonomy" id="282569"/>
    <lineage>
        <taxon>Eukaryota</taxon>
        <taxon>Fungi</taxon>
        <taxon>Dikarya</taxon>
        <taxon>Ascomycota</taxon>
        <taxon>Pezizomycotina</taxon>
        <taxon>Sordariomycetes</taxon>
        <taxon>Hypocreomycetidae</taxon>
        <taxon>Hypocreales</taxon>
        <taxon>Nectriaceae</taxon>
        <taxon>Fusarium</taxon>
        <taxon>Fusarium nisikadoi species complex</taxon>
    </lineage>
</organism>
<gene>
    <name evidence="2" type="ORF">FGADI_5257</name>
</gene>
<dbReference type="Proteomes" id="UP000604273">
    <property type="component" value="Unassembled WGS sequence"/>
</dbReference>
<name>A0A8H4TAW1_9HYPO</name>
<dbReference type="EMBL" id="JABFAI010000117">
    <property type="protein sequence ID" value="KAF4954478.1"/>
    <property type="molecule type" value="Genomic_DNA"/>
</dbReference>
<evidence type="ECO:0000313" key="2">
    <source>
        <dbReference type="EMBL" id="KAF4954478.1"/>
    </source>
</evidence>
<reference evidence="2" key="2">
    <citation type="submission" date="2020-05" db="EMBL/GenBank/DDBJ databases">
        <authorList>
            <person name="Kim H.-S."/>
            <person name="Proctor R.H."/>
            <person name="Brown D.W."/>
        </authorList>
    </citation>
    <scope>NUCLEOTIDE SEQUENCE</scope>
    <source>
        <strain evidence="2">NRRL 45417</strain>
    </source>
</reference>
<keyword evidence="3" id="KW-1185">Reference proteome</keyword>
<sequence>MISLPSYRHKQSLDTSLASVSSNLRFSKIRFRRLRQKFSVEPWQISIPINTSSTTVGSSDISLKIPEVALGDLSYPLADWGHQATPTAFRPTFYKLLSKLVPQTPQPVSPNSGQYKTHGTTSHQSQSNKSDKAGHKRESTGKGARDFGSSGGGKGGKGGGSDEPPPPPYGYRFPHPGDARPPKHLGCPFYITEPLRHHHCSNLRLSRPSDVSQHIMRKHLLRDINLVLRRGTKSTDTTEPEEKMQQAGTCTKPDGIRRYHATCRMEFYGPTAEENLQYHIDNVECCEMGIEETGVMLPAEFKNLTKERDAVSGTAAKWYAIWRLCYPAVFRTTSSVRTVPASPYIETTAPREQGEHVIRQAQRSISMGDRSLNLDQIINDIYLGSAQPDTEVQQIVQKERLRRQFELQEASRSSLISSLPQQYQISYPTTFPSIAPSTLSLQTQFGQPPYQNTSHPPPGPQALPETSDAASQQVMVWHWNSPTN</sequence>
<protein>
    <submittedName>
        <fullName evidence="2">Uncharacterized protein</fullName>
    </submittedName>
</protein>
<feature type="region of interest" description="Disordered" evidence="1">
    <location>
        <begin position="443"/>
        <end position="471"/>
    </location>
</feature>
<comment type="caution">
    <text evidence="2">The sequence shown here is derived from an EMBL/GenBank/DDBJ whole genome shotgun (WGS) entry which is preliminary data.</text>
</comment>
<feature type="compositionally biased region" description="Polar residues" evidence="1">
    <location>
        <begin position="109"/>
        <end position="128"/>
    </location>
</feature>
<accession>A0A8H4TAW1</accession>
<evidence type="ECO:0000256" key="1">
    <source>
        <dbReference type="SAM" id="MobiDB-lite"/>
    </source>
</evidence>
<feature type="compositionally biased region" description="Gly residues" evidence="1">
    <location>
        <begin position="149"/>
        <end position="161"/>
    </location>
</feature>